<keyword evidence="5" id="KW-0862">Zinc</keyword>
<reference evidence="10" key="1">
    <citation type="journal article" date="2021" name="Sci. Adv.">
        <title>The American lobster genome reveals insights on longevity, neural, and immune adaptations.</title>
        <authorList>
            <person name="Polinski J.M."/>
            <person name="Zimin A.V."/>
            <person name="Clark K.F."/>
            <person name="Kohn A.B."/>
            <person name="Sadowski N."/>
            <person name="Timp W."/>
            <person name="Ptitsyn A."/>
            <person name="Khanna P."/>
            <person name="Romanova D.Y."/>
            <person name="Williams P."/>
            <person name="Greenwood S.J."/>
            <person name="Moroz L.L."/>
            <person name="Walt D.R."/>
            <person name="Bodnar A.G."/>
        </authorList>
    </citation>
    <scope>NUCLEOTIDE SEQUENCE</scope>
    <source>
        <strain evidence="10">GMGI-L3</strain>
    </source>
</reference>
<dbReference type="SMART" id="SM00355">
    <property type="entry name" value="ZnF_C2H2"/>
    <property type="match status" value="12"/>
</dbReference>
<feature type="region of interest" description="Disordered" evidence="8">
    <location>
        <begin position="534"/>
        <end position="553"/>
    </location>
</feature>
<dbReference type="SUPFAM" id="SSF57667">
    <property type="entry name" value="beta-beta-alpha zinc fingers"/>
    <property type="match status" value="4"/>
</dbReference>
<feature type="domain" description="C2H2-type" evidence="9">
    <location>
        <begin position="402"/>
        <end position="429"/>
    </location>
</feature>
<comment type="caution">
    <text evidence="10">The sequence shown here is derived from an EMBL/GenBank/DDBJ whole genome shotgun (WGS) entry which is preliminary data.</text>
</comment>
<accession>A0A8J5TV28</accession>
<feature type="domain" description="C2H2-type" evidence="9">
    <location>
        <begin position="117"/>
        <end position="145"/>
    </location>
</feature>
<evidence type="ECO:0000256" key="3">
    <source>
        <dbReference type="ARBA" id="ARBA00022737"/>
    </source>
</evidence>
<dbReference type="Pfam" id="PF00096">
    <property type="entry name" value="zf-C2H2"/>
    <property type="match status" value="2"/>
</dbReference>
<dbReference type="InterPro" id="IPR013087">
    <property type="entry name" value="Znf_C2H2_type"/>
</dbReference>
<keyword evidence="11" id="KW-1185">Reference proteome</keyword>
<feature type="domain" description="C2H2-type" evidence="9">
    <location>
        <begin position="152"/>
        <end position="180"/>
    </location>
</feature>
<feature type="compositionally biased region" description="Basic and acidic residues" evidence="8">
    <location>
        <begin position="1081"/>
        <end position="1097"/>
    </location>
</feature>
<feature type="region of interest" description="Disordered" evidence="8">
    <location>
        <begin position="58"/>
        <end position="79"/>
    </location>
</feature>
<sequence>MEVLPTHEIYIKEEPEEDVKVKVEVEDDRCGSVVGPNVDDPLLQERVLCVESDGHEFALGEDHDGEETDHGEDLSSDEENGKLDILECPMCSRRYSTAASLRAHLSKKHRVALGPCYTCHLCGAIGQSKATLKRHLLRTHGEQSILRPELLRKCRHCGEGLTSQAALYKHISLAHAEELDQYHRCPVCPALVRSRPSLLRHFGRSHPGLKLPGQESERCTECNAVFRSRTALRVHLKTNHPESLVLRCKICAATFKYPYLLNRHIKAAHEEKLLPTPKRRYKCVECGREYRVKTHLEKHVKHVHTHPEERVFRCTLCNITFPTNNHRKRPHCSECTKCFDTVEELNLHRQEHKMNCSRRDSLREHLLIHNGPKLPCPYCSKTFTQNSNLKRHIRIHTGEKPYKCTFCNKRFGDKSACNSHIRVHTGAERCKCHLCGASFSKRQKLNYHMRKHTGEGLLHCPLCTKPTTNSYALKKHVETHQQALVHVLLSMGMADDVENCPQLALRALHNLACTTVQNSEHHRLRKMEYVDTEADKKDGRETKVTEDAHRRRPDNTDAACELELKNDDEDVNLEFTSIDVKPPRSIIILAHAEEYTQSRTSEGTDIRDNDQYNSKTNDEMNLSCKSVVDDDALNHKKHQRNVRLKKEKEEEEDFRGVVAEENTITITMNVEPCDIKCEVDPLALEDSYVDVEEGDDGSTDDFLSKQTKKSWKNRRNKMTTEGKWTGQNNSVECDKQRDLRDGECIKRRCGANKDTPVKKQKRSEFSAVDNDNVGGGPCLPSGVHEKPMVVLTRLLRHILESCCQRSEVAVTKPTLGDQLVEQCLQIIMNDDASGEGVRDLGGDAGVDLRLHHDSYTTEDSGRLSDHDFDTDVDVKFDKSSVNISLSSEADSVVSKNNNVSEGKKGLDGRRIGDRKLIIPEKCDSPSDASCTVTSTDKHEIHTSDSKNISRKSRTKTIFTGVSVDTEANLLESSRLECDLTPKLCVDGELFSDTSDSCYLQSLNYSRESGRTVTCPKPLTSNKSENHHKSFTEVSGVCLDLSLRRKCREHQNQSSHSSTSSPTKLNIRYKKKPQGGPLRKSRNQDKETSQSEDCEKRTPKLYTIHKTNSNKAENMEVVSCDSDEGCSSCSDHKCKEGNIASSPRACKSSQEVISDDCEVLRGPIPVHSAEGVEEREDYRSVNSLKGRHPSENHSSSRGCDGRGKAASVDKHDGNKLDQTRIVPDSVKGLRHQEKQKTVGKDYCKDRVKQLSLEVRNVKGNSLVKRDVDPANKDAEPPTVNLEEVPPADWCKHSNLSRGFVSSSTDKRHLPLPKGKEVSHLWRISQTSPARPVYPVVEKSTKCFSSPSVSVSYKSYVPADGRAEERTCD</sequence>
<evidence type="ECO:0000313" key="11">
    <source>
        <dbReference type="Proteomes" id="UP000747542"/>
    </source>
</evidence>
<evidence type="ECO:0000313" key="10">
    <source>
        <dbReference type="EMBL" id="KAG7177753.1"/>
    </source>
</evidence>
<dbReference type="GO" id="GO:0005634">
    <property type="term" value="C:nucleus"/>
    <property type="evidence" value="ECO:0007669"/>
    <property type="project" value="UniProtKB-SubCell"/>
</dbReference>
<keyword evidence="3" id="KW-0677">Repeat</keyword>
<feature type="region of interest" description="Disordered" evidence="8">
    <location>
        <begin position="1048"/>
        <end position="1100"/>
    </location>
</feature>
<feature type="compositionally biased region" description="Basic and acidic residues" evidence="8">
    <location>
        <begin position="1169"/>
        <end position="1178"/>
    </location>
</feature>
<dbReference type="FunFam" id="3.30.160.60:FF:001498">
    <property type="entry name" value="Zinc finger protein 404"/>
    <property type="match status" value="1"/>
</dbReference>
<dbReference type="InterPro" id="IPR036236">
    <property type="entry name" value="Znf_C2H2_sf"/>
</dbReference>
<feature type="region of interest" description="Disordered" evidence="8">
    <location>
        <begin position="1168"/>
        <end position="1210"/>
    </location>
</feature>
<evidence type="ECO:0000256" key="8">
    <source>
        <dbReference type="SAM" id="MobiDB-lite"/>
    </source>
</evidence>
<gene>
    <name evidence="10" type="primary">Zfp26-L5</name>
    <name evidence="10" type="ORF">Hamer_G008425</name>
</gene>
<evidence type="ECO:0000256" key="7">
    <source>
        <dbReference type="PROSITE-ProRule" id="PRU00042"/>
    </source>
</evidence>
<evidence type="ECO:0000256" key="2">
    <source>
        <dbReference type="ARBA" id="ARBA00022723"/>
    </source>
</evidence>
<feature type="domain" description="C2H2-type" evidence="9">
    <location>
        <begin position="374"/>
        <end position="401"/>
    </location>
</feature>
<evidence type="ECO:0000256" key="4">
    <source>
        <dbReference type="ARBA" id="ARBA00022771"/>
    </source>
</evidence>
<feature type="domain" description="C2H2-type" evidence="9">
    <location>
        <begin position="430"/>
        <end position="457"/>
    </location>
</feature>
<feature type="domain" description="C2H2-type" evidence="9">
    <location>
        <begin position="86"/>
        <end position="109"/>
    </location>
</feature>
<evidence type="ECO:0000256" key="5">
    <source>
        <dbReference type="ARBA" id="ARBA00022833"/>
    </source>
</evidence>
<name>A0A8J5TV28_HOMAM</name>
<organism evidence="10 11">
    <name type="scientific">Homarus americanus</name>
    <name type="common">American lobster</name>
    <dbReference type="NCBI Taxonomy" id="6706"/>
    <lineage>
        <taxon>Eukaryota</taxon>
        <taxon>Metazoa</taxon>
        <taxon>Ecdysozoa</taxon>
        <taxon>Arthropoda</taxon>
        <taxon>Crustacea</taxon>
        <taxon>Multicrustacea</taxon>
        <taxon>Malacostraca</taxon>
        <taxon>Eumalacostraca</taxon>
        <taxon>Eucarida</taxon>
        <taxon>Decapoda</taxon>
        <taxon>Pleocyemata</taxon>
        <taxon>Astacidea</taxon>
        <taxon>Nephropoidea</taxon>
        <taxon>Nephropidae</taxon>
        <taxon>Homarus</taxon>
    </lineage>
</organism>
<dbReference type="Gene3D" id="3.30.160.60">
    <property type="entry name" value="Classic Zinc Finger"/>
    <property type="match status" value="7"/>
</dbReference>
<comment type="subcellular location">
    <subcellularLocation>
        <location evidence="1">Nucleus</location>
    </subcellularLocation>
</comment>
<evidence type="ECO:0000256" key="1">
    <source>
        <dbReference type="ARBA" id="ARBA00004123"/>
    </source>
</evidence>
<dbReference type="Proteomes" id="UP000747542">
    <property type="component" value="Unassembled WGS sequence"/>
</dbReference>
<dbReference type="PROSITE" id="PS00028">
    <property type="entry name" value="ZINC_FINGER_C2H2_1"/>
    <property type="match status" value="9"/>
</dbReference>
<dbReference type="GO" id="GO:0008270">
    <property type="term" value="F:zinc ion binding"/>
    <property type="evidence" value="ECO:0007669"/>
    <property type="project" value="UniProtKB-KW"/>
</dbReference>
<dbReference type="Pfam" id="PF13912">
    <property type="entry name" value="zf-C2H2_6"/>
    <property type="match status" value="2"/>
</dbReference>
<keyword evidence="4 7" id="KW-0863">Zinc-finger</keyword>
<evidence type="ECO:0000259" key="9">
    <source>
        <dbReference type="PROSITE" id="PS50157"/>
    </source>
</evidence>
<dbReference type="PANTHER" id="PTHR24379:SF121">
    <property type="entry name" value="C2H2-TYPE DOMAIN-CONTAINING PROTEIN"/>
    <property type="match status" value="1"/>
</dbReference>
<keyword evidence="6" id="KW-0539">Nucleus</keyword>
<dbReference type="EMBL" id="JAHLQT010001931">
    <property type="protein sequence ID" value="KAG7177753.1"/>
    <property type="molecule type" value="Genomic_DNA"/>
</dbReference>
<keyword evidence="2" id="KW-0479">Metal-binding</keyword>
<dbReference type="PANTHER" id="PTHR24379">
    <property type="entry name" value="KRAB AND ZINC FINGER DOMAIN-CONTAINING"/>
    <property type="match status" value="1"/>
</dbReference>
<feature type="domain" description="C2H2-type" evidence="9">
    <location>
        <begin position="217"/>
        <end position="240"/>
    </location>
</feature>
<feature type="compositionally biased region" description="Basic and acidic residues" evidence="8">
    <location>
        <begin position="1198"/>
        <end position="1210"/>
    </location>
</feature>
<evidence type="ECO:0000256" key="6">
    <source>
        <dbReference type="ARBA" id="ARBA00023242"/>
    </source>
</evidence>
<dbReference type="PROSITE" id="PS50157">
    <property type="entry name" value="ZINC_FINGER_C2H2_2"/>
    <property type="match status" value="9"/>
</dbReference>
<feature type="domain" description="C2H2-type" evidence="9">
    <location>
        <begin position="281"/>
        <end position="309"/>
    </location>
</feature>
<dbReference type="FunFam" id="3.30.160.60:FF:000417">
    <property type="entry name" value="Zinc finger protein"/>
    <property type="match status" value="1"/>
</dbReference>
<feature type="compositionally biased region" description="Acidic residues" evidence="8">
    <location>
        <begin position="63"/>
        <end position="78"/>
    </location>
</feature>
<proteinExistence type="predicted"/>
<protein>
    <submittedName>
        <fullName evidence="10">Zinc finger protein 26-like 5</fullName>
    </submittedName>
</protein>
<feature type="domain" description="C2H2-type" evidence="9">
    <location>
        <begin position="330"/>
        <end position="352"/>
    </location>
</feature>